<dbReference type="Gene3D" id="3.40.50.300">
    <property type="entry name" value="P-loop containing nucleotide triphosphate hydrolases"/>
    <property type="match status" value="2"/>
</dbReference>
<feature type="region of interest" description="Disordered" evidence="1">
    <location>
        <begin position="235"/>
        <end position="257"/>
    </location>
</feature>
<proteinExistence type="predicted"/>
<name>A0A2W7RAP3_9RHOB</name>
<dbReference type="EMBL" id="QKZS01000002">
    <property type="protein sequence ID" value="PZX57564.1"/>
    <property type="molecule type" value="Genomic_DNA"/>
</dbReference>
<dbReference type="InterPro" id="IPR027417">
    <property type="entry name" value="P-loop_NTPase"/>
</dbReference>
<dbReference type="PANTHER" id="PTHR41259">
    <property type="entry name" value="DOUBLE-STRAND BREAK REPAIR RAD50 ATPASE, PUTATIVE-RELATED"/>
    <property type="match status" value="1"/>
</dbReference>
<dbReference type="PANTHER" id="PTHR41259:SF1">
    <property type="entry name" value="DOUBLE-STRAND BREAK REPAIR RAD50 ATPASE, PUTATIVE-RELATED"/>
    <property type="match status" value="1"/>
</dbReference>
<organism evidence="2 3">
    <name type="scientific">Cereibacter changlensis</name>
    <dbReference type="NCBI Taxonomy" id="402884"/>
    <lineage>
        <taxon>Bacteria</taxon>
        <taxon>Pseudomonadati</taxon>
        <taxon>Pseudomonadota</taxon>
        <taxon>Alphaproteobacteria</taxon>
        <taxon>Rhodobacterales</taxon>
        <taxon>Paracoccaceae</taxon>
        <taxon>Cereibacter</taxon>
    </lineage>
</organism>
<evidence type="ECO:0000256" key="1">
    <source>
        <dbReference type="SAM" id="MobiDB-lite"/>
    </source>
</evidence>
<dbReference type="SUPFAM" id="SSF52540">
    <property type="entry name" value="P-loop containing nucleoside triphosphate hydrolases"/>
    <property type="match status" value="1"/>
</dbReference>
<comment type="caution">
    <text evidence="2">The sequence shown here is derived from an EMBL/GenBank/DDBJ whole genome shotgun (WGS) entry which is preliminary data.</text>
</comment>
<accession>A0A2W7RAP3</accession>
<evidence type="ECO:0000313" key="2">
    <source>
        <dbReference type="EMBL" id="PZX57564.1"/>
    </source>
</evidence>
<dbReference type="Proteomes" id="UP000249538">
    <property type="component" value="Unassembled WGS sequence"/>
</dbReference>
<gene>
    <name evidence="2" type="ORF">LX76_01110</name>
</gene>
<sequence>MKLRSISITNIRRFTGQTATLDGIGDGITVLAEPNEFGKSTFFDALHALFFERHRSKAAAVKSLQPHSGATPEVAVEVDTKDGRFRLEKRWLGRASARVLDATGRIVAQDDEAEAWIDRLIDGGLSGPSGLLWVRQGLVGLEPEGSTAAERNERESLLATRRGLLSSVAGEIDMMTGGRRMDAVLARSAAELDRLATSQLRPKAGGEWHRAQAEVKALEDREALLAPKAAALSGALRERREAERQRTALDDPEAEAARHASLREARAAHEAALAHAEQVERARQAVQMAVLTGQGARRDLEALDALAGRLVAAEARQAAAAGEVARLATAAQAARDEDRNATTAGEAARAAVAGLRSRLQLAQRAALAAKAAQAVTALRDAIQRAEAFRSRKEAAEARAAALPVTPKALAAAEAAAAERDRLHAIAGARAVTLHFAYSGAARALQDGAPVLEPLRLTGRSLLDLPGLGQLAVDPGERAEDDLPARLSAAESALARALVACAAETLAEARQKLTAATSAREESRQAAELLANTAPQGIEALRQSLARAETEAGSGGAEAEDPALLEPLLQAAEAAEAGALATARGAHQAALEAGDRLARAEAADHAARAALDTARAEAGDPALHASRSAEARSRLAEAETLRTEREAALQTLIAAAPDLDTALARRDRAQSVVDLAARDRTRLAQRIAELEGAIRIQADAGIEEELEEVRGALLPARARAARYEAEVMALARLRRALEEARVAARDAYFGPVTQELAPLLAILHDGAELHLDDRTLLPAALHRNGVAEDLAVLSGGTREQLAILTRLAFARLFARNGQPVPLILDDALVHSDDARIEAMFTALHRVAKDQQILVLTCRQRAFAGLGGERAVVRIGPA</sequence>
<dbReference type="RefSeq" id="WP_111467280.1">
    <property type="nucleotide sequence ID" value="NZ_QKZS01000002.1"/>
</dbReference>
<feature type="compositionally biased region" description="Basic and acidic residues" evidence="1">
    <location>
        <begin position="236"/>
        <end position="257"/>
    </location>
</feature>
<protein>
    <submittedName>
        <fullName evidence="2">Uncharacterized protein YhaN</fullName>
    </submittedName>
</protein>
<dbReference type="AlphaFoldDB" id="A0A2W7RAP3"/>
<evidence type="ECO:0000313" key="3">
    <source>
        <dbReference type="Proteomes" id="UP000249538"/>
    </source>
</evidence>
<reference evidence="2 3" key="1">
    <citation type="submission" date="2018-06" db="EMBL/GenBank/DDBJ databases">
        <title>Genomic Encyclopedia of Archaeal and Bacterial Type Strains, Phase II (KMG-II): from individual species to whole genera.</title>
        <authorList>
            <person name="Goeker M."/>
        </authorList>
    </citation>
    <scope>NUCLEOTIDE SEQUENCE [LARGE SCALE GENOMIC DNA]</scope>
    <source>
        <strain evidence="2 3">DSM 18774</strain>
    </source>
</reference>